<feature type="transmembrane region" description="Helical" evidence="12">
    <location>
        <begin position="284"/>
        <end position="304"/>
    </location>
</feature>
<keyword evidence="15" id="KW-1185">Reference proteome</keyword>
<keyword evidence="3" id="KW-0633">Potassium transport</keyword>
<keyword evidence="10 12" id="KW-0472">Membrane</keyword>
<dbReference type="AlphaFoldDB" id="A0A0L0DU81"/>
<dbReference type="OMA" id="GTHRENF"/>
<keyword evidence="4 12" id="KW-0812">Transmembrane</keyword>
<keyword evidence="7" id="KW-0630">Potassium</keyword>
<dbReference type="Proteomes" id="UP000054408">
    <property type="component" value="Unassembled WGS sequence"/>
</dbReference>
<evidence type="ECO:0000313" key="14">
    <source>
        <dbReference type="EMBL" id="KNC55591.1"/>
    </source>
</evidence>
<dbReference type="PANTHER" id="PTHR11537:SF254">
    <property type="entry name" value="POTASSIUM VOLTAGE-GATED CHANNEL PROTEIN SHAB"/>
    <property type="match status" value="1"/>
</dbReference>
<dbReference type="RefSeq" id="XP_013761364.1">
    <property type="nucleotide sequence ID" value="XM_013905910.1"/>
</dbReference>
<evidence type="ECO:0000256" key="4">
    <source>
        <dbReference type="ARBA" id="ARBA00022692"/>
    </source>
</evidence>
<comment type="subcellular location">
    <subcellularLocation>
        <location evidence="1">Membrane</location>
        <topology evidence="1">Multi-pass membrane protein</topology>
    </subcellularLocation>
</comment>
<keyword evidence="5" id="KW-0631">Potassium channel</keyword>
<feature type="transmembrane region" description="Helical" evidence="12">
    <location>
        <begin position="113"/>
        <end position="132"/>
    </location>
</feature>
<dbReference type="EMBL" id="GL349439">
    <property type="protein sequence ID" value="KNC55591.1"/>
    <property type="molecule type" value="Genomic_DNA"/>
</dbReference>
<evidence type="ECO:0000256" key="3">
    <source>
        <dbReference type="ARBA" id="ARBA00022538"/>
    </source>
</evidence>
<protein>
    <submittedName>
        <fullName evidence="14">Kcna5-prov protein</fullName>
    </submittedName>
</protein>
<evidence type="ECO:0000256" key="7">
    <source>
        <dbReference type="ARBA" id="ARBA00022958"/>
    </source>
</evidence>
<dbReference type="STRING" id="461836.A0A0L0DU81"/>
<dbReference type="InterPro" id="IPR028325">
    <property type="entry name" value="VG_K_chnl"/>
</dbReference>
<feature type="transmembrane region" description="Helical" evidence="12">
    <location>
        <begin position="194"/>
        <end position="222"/>
    </location>
</feature>
<dbReference type="GO" id="GO:0005249">
    <property type="term" value="F:voltage-gated potassium channel activity"/>
    <property type="evidence" value="ECO:0007669"/>
    <property type="project" value="InterPro"/>
</dbReference>
<evidence type="ECO:0000256" key="5">
    <source>
        <dbReference type="ARBA" id="ARBA00022826"/>
    </source>
</evidence>
<dbReference type="PRINTS" id="PR00169">
    <property type="entry name" value="KCHANNEL"/>
</dbReference>
<dbReference type="Gene3D" id="1.10.287.70">
    <property type="match status" value="1"/>
</dbReference>
<reference evidence="14 15" key="1">
    <citation type="submission" date="2010-05" db="EMBL/GenBank/DDBJ databases">
        <title>The Genome Sequence of Thecamonas trahens ATCC 50062.</title>
        <authorList>
            <consortium name="The Broad Institute Genome Sequencing Platform"/>
            <person name="Russ C."/>
            <person name="Cuomo C."/>
            <person name="Shea T."/>
            <person name="Young S.K."/>
            <person name="Zeng Q."/>
            <person name="Koehrsen M."/>
            <person name="Haas B."/>
            <person name="Borodovsky M."/>
            <person name="Guigo R."/>
            <person name="Alvarado L."/>
            <person name="Berlin A."/>
            <person name="Bochicchio J."/>
            <person name="Borenstein D."/>
            <person name="Chapman S."/>
            <person name="Chen Z."/>
            <person name="Freedman E."/>
            <person name="Gellesch M."/>
            <person name="Goldberg J."/>
            <person name="Griggs A."/>
            <person name="Gujja S."/>
            <person name="Heilman E."/>
            <person name="Heiman D."/>
            <person name="Hepburn T."/>
            <person name="Howarth C."/>
            <person name="Jen D."/>
            <person name="Larson L."/>
            <person name="Mehta T."/>
            <person name="Park D."/>
            <person name="Pearson M."/>
            <person name="Roberts A."/>
            <person name="Saif S."/>
            <person name="Shenoy N."/>
            <person name="Sisk P."/>
            <person name="Stolte C."/>
            <person name="Sykes S."/>
            <person name="Thomson T."/>
            <person name="Walk T."/>
            <person name="White J."/>
            <person name="Yandava C."/>
            <person name="Burger G."/>
            <person name="Gray M.W."/>
            <person name="Holland P.W.H."/>
            <person name="King N."/>
            <person name="Lang F.B.F."/>
            <person name="Roger A.J."/>
            <person name="Ruiz-Trillo I."/>
            <person name="Lander E."/>
            <person name="Nusbaum C."/>
        </authorList>
    </citation>
    <scope>NUCLEOTIDE SEQUENCE [LARGE SCALE GENOMIC DNA]</scope>
    <source>
        <strain evidence="14 15">ATCC 50062</strain>
    </source>
</reference>
<dbReference type="Pfam" id="PF00520">
    <property type="entry name" value="Ion_trans"/>
    <property type="match status" value="1"/>
</dbReference>
<keyword evidence="11" id="KW-0407">Ion channel</keyword>
<evidence type="ECO:0000256" key="12">
    <source>
        <dbReference type="SAM" id="Phobius"/>
    </source>
</evidence>
<dbReference type="FunFam" id="1.10.287.70:FF:000097">
    <property type="entry name" value="Potassium voltage-gated channel subfamily G member 3"/>
    <property type="match status" value="1"/>
</dbReference>
<dbReference type="GeneID" id="25561581"/>
<feature type="transmembrane region" description="Helical" evidence="12">
    <location>
        <begin position="77"/>
        <end position="101"/>
    </location>
</feature>
<keyword evidence="2" id="KW-0813">Transport</keyword>
<dbReference type="eggNOG" id="KOG1545">
    <property type="taxonomic scope" value="Eukaryota"/>
</dbReference>
<keyword evidence="6" id="KW-0851">Voltage-gated channel</keyword>
<dbReference type="InterPro" id="IPR005821">
    <property type="entry name" value="Ion_trans_dom"/>
</dbReference>
<evidence type="ECO:0000256" key="11">
    <source>
        <dbReference type="ARBA" id="ARBA00023303"/>
    </source>
</evidence>
<sequence>MAAQASAISSIHVATAPSFGHPHAPADASYSYEEYSESSGVENLLSGTATAANTTTVPQSQKQIVFATLDDPEYSAIAFWVNVFILVLILVSTAVFCVSSLPQYVEDTPSSLVWLEIVCVGVFTIEYVTKLLTCDNVWQFVKGPMNIVDLAAILPFYIELALSGNNLGSFAVIRVVRLTRVFRLFKLSKYSKGFGLVTQALMASLDALGLLVFLFLLAVVFFSSGLYYAELSESTYDDAQQRWIRSDGKVSPFQSIPACFWWSVVTMTTVGYGDHVPLSTAGRLVASVTMISGVLLISFPITVIGSNFAKGKSAETLAYLDSEQKQVIKSLAEVHAVLEVLHTKQHNINLVVRALQARLHQAGHLT</sequence>
<dbReference type="OrthoDB" id="415460at2759"/>
<name>A0A0L0DU81_THETB</name>
<evidence type="ECO:0000259" key="13">
    <source>
        <dbReference type="Pfam" id="PF00520"/>
    </source>
</evidence>
<keyword evidence="9" id="KW-0406">Ion transport</keyword>
<evidence type="ECO:0000256" key="6">
    <source>
        <dbReference type="ARBA" id="ARBA00022882"/>
    </source>
</evidence>
<dbReference type="Gene3D" id="1.20.120.350">
    <property type="entry name" value="Voltage-gated potassium channels. Chain C"/>
    <property type="match status" value="1"/>
</dbReference>
<dbReference type="FunFam" id="1.20.120.350:FF:000091">
    <property type="entry name" value="Predicted protein"/>
    <property type="match status" value="1"/>
</dbReference>
<evidence type="ECO:0000256" key="8">
    <source>
        <dbReference type="ARBA" id="ARBA00022989"/>
    </source>
</evidence>
<evidence type="ECO:0000313" key="15">
    <source>
        <dbReference type="Proteomes" id="UP000054408"/>
    </source>
</evidence>
<feature type="domain" description="Ion transport" evidence="13">
    <location>
        <begin position="79"/>
        <end position="314"/>
    </location>
</feature>
<evidence type="ECO:0000256" key="10">
    <source>
        <dbReference type="ARBA" id="ARBA00023136"/>
    </source>
</evidence>
<proteinExistence type="predicted"/>
<dbReference type="PANTHER" id="PTHR11537">
    <property type="entry name" value="VOLTAGE-GATED POTASSIUM CHANNEL"/>
    <property type="match status" value="1"/>
</dbReference>
<dbReference type="GO" id="GO:0008076">
    <property type="term" value="C:voltage-gated potassium channel complex"/>
    <property type="evidence" value="ECO:0007669"/>
    <property type="project" value="InterPro"/>
</dbReference>
<evidence type="ECO:0000256" key="2">
    <source>
        <dbReference type="ARBA" id="ARBA00022448"/>
    </source>
</evidence>
<keyword evidence="8 12" id="KW-1133">Transmembrane helix</keyword>
<evidence type="ECO:0000256" key="9">
    <source>
        <dbReference type="ARBA" id="ARBA00023065"/>
    </source>
</evidence>
<dbReference type="SUPFAM" id="SSF81324">
    <property type="entry name" value="Voltage-gated potassium channels"/>
    <property type="match status" value="1"/>
</dbReference>
<accession>A0A0L0DU81</accession>
<organism evidence="14 15">
    <name type="scientific">Thecamonas trahens ATCC 50062</name>
    <dbReference type="NCBI Taxonomy" id="461836"/>
    <lineage>
        <taxon>Eukaryota</taxon>
        <taxon>Apusozoa</taxon>
        <taxon>Apusomonadida</taxon>
        <taxon>Apusomonadidae</taxon>
        <taxon>Thecamonas</taxon>
    </lineage>
</organism>
<dbReference type="InterPro" id="IPR027359">
    <property type="entry name" value="Volt_channel_dom_sf"/>
</dbReference>
<evidence type="ECO:0000256" key="1">
    <source>
        <dbReference type="ARBA" id="ARBA00004141"/>
    </source>
</evidence>
<gene>
    <name evidence="14" type="ORF">AMSG_01858</name>
</gene>
<feature type="transmembrane region" description="Helical" evidence="12">
    <location>
        <begin position="152"/>
        <end position="173"/>
    </location>
</feature>
<dbReference type="GO" id="GO:0001508">
    <property type="term" value="P:action potential"/>
    <property type="evidence" value="ECO:0007669"/>
    <property type="project" value="TreeGrafter"/>
</dbReference>